<dbReference type="PROSITE" id="PS50977">
    <property type="entry name" value="HTH_TETR_2"/>
    <property type="match status" value="1"/>
</dbReference>
<feature type="domain" description="HTH tetR-type" evidence="5">
    <location>
        <begin position="11"/>
        <end position="71"/>
    </location>
</feature>
<dbReference type="InterPro" id="IPR050109">
    <property type="entry name" value="HTH-type_TetR-like_transc_reg"/>
</dbReference>
<dbReference type="Gene3D" id="1.10.357.10">
    <property type="entry name" value="Tetracycline Repressor, domain 2"/>
    <property type="match status" value="1"/>
</dbReference>
<dbReference type="PRINTS" id="PR00455">
    <property type="entry name" value="HTHTETR"/>
</dbReference>
<dbReference type="InterPro" id="IPR025996">
    <property type="entry name" value="MT1864/Rv1816-like_C"/>
</dbReference>
<keyword evidence="2 4" id="KW-0238">DNA-binding</keyword>
<dbReference type="PANTHER" id="PTHR30055:SF220">
    <property type="entry name" value="TETR-FAMILY REGULATORY PROTEIN"/>
    <property type="match status" value="1"/>
</dbReference>
<feature type="DNA-binding region" description="H-T-H motif" evidence="4">
    <location>
        <begin position="34"/>
        <end position="53"/>
    </location>
</feature>
<evidence type="ECO:0000313" key="6">
    <source>
        <dbReference type="EMBL" id="ROS05285.1"/>
    </source>
</evidence>
<accession>A0A3N2E136</accession>
<dbReference type="InterPro" id="IPR023772">
    <property type="entry name" value="DNA-bd_HTH_TetR-type_CS"/>
</dbReference>
<dbReference type="Pfam" id="PF13305">
    <property type="entry name" value="TetR_C_33"/>
    <property type="match status" value="1"/>
</dbReference>
<reference evidence="6 7" key="1">
    <citation type="submission" date="2018-11" db="EMBL/GenBank/DDBJ databases">
        <title>Genomic Encyclopedia of Type Strains, Phase IV (KMG-IV): sequencing the most valuable type-strain genomes for metagenomic binning, comparative biology and taxonomic classification.</title>
        <authorList>
            <person name="Goeker M."/>
        </authorList>
    </citation>
    <scope>NUCLEOTIDE SEQUENCE [LARGE SCALE GENOMIC DNA]</scope>
    <source>
        <strain evidence="6 7">DSM 100316</strain>
    </source>
</reference>
<evidence type="ECO:0000256" key="2">
    <source>
        <dbReference type="ARBA" id="ARBA00023125"/>
    </source>
</evidence>
<evidence type="ECO:0000313" key="7">
    <source>
        <dbReference type="Proteomes" id="UP000275394"/>
    </source>
</evidence>
<evidence type="ECO:0000256" key="1">
    <source>
        <dbReference type="ARBA" id="ARBA00023015"/>
    </source>
</evidence>
<keyword evidence="3" id="KW-0804">Transcription</keyword>
<dbReference type="AlphaFoldDB" id="A0A3N2E136"/>
<evidence type="ECO:0000256" key="4">
    <source>
        <dbReference type="PROSITE-ProRule" id="PRU00335"/>
    </source>
</evidence>
<name>A0A3N2E136_9GAMM</name>
<dbReference type="Pfam" id="PF00440">
    <property type="entry name" value="TetR_N"/>
    <property type="match status" value="1"/>
</dbReference>
<dbReference type="SUPFAM" id="SSF48498">
    <property type="entry name" value="Tetracyclin repressor-like, C-terminal domain"/>
    <property type="match status" value="1"/>
</dbReference>
<dbReference type="SUPFAM" id="SSF46689">
    <property type="entry name" value="Homeodomain-like"/>
    <property type="match status" value="1"/>
</dbReference>
<evidence type="ECO:0000259" key="5">
    <source>
        <dbReference type="PROSITE" id="PS50977"/>
    </source>
</evidence>
<dbReference type="PROSITE" id="PS01081">
    <property type="entry name" value="HTH_TETR_1"/>
    <property type="match status" value="1"/>
</dbReference>
<evidence type="ECO:0000256" key="3">
    <source>
        <dbReference type="ARBA" id="ARBA00023163"/>
    </source>
</evidence>
<dbReference type="InterPro" id="IPR036271">
    <property type="entry name" value="Tet_transcr_reg_TetR-rel_C_sf"/>
</dbReference>
<keyword evidence="1" id="KW-0805">Transcription regulation</keyword>
<dbReference type="EMBL" id="RKHR01000003">
    <property type="protein sequence ID" value="ROS05285.1"/>
    <property type="molecule type" value="Genomic_DNA"/>
</dbReference>
<dbReference type="InterPro" id="IPR009057">
    <property type="entry name" value="Homeodomain-like_sf"/>
</dbReference>
<protein>
    <submittedName>
        <fullName evidence="6">TetR family transcriptional regulator</fullName>
    </submittedName>
</protein>
<dbReference type="GO" id="GO:0003700">
    <property type="term" value="F:DNA-binding transcription factor activity"/>
    <property type="evidence" value="ECO:0007669"/>
    <property type="project" value="TreeGrafter"/>
</dbReference>
<dbReference type="PANTHER" id="PTHR30055">
    <property type="entry name" value="HTH-TYPE TRANSCRIPTIONAL REGULATOR RUTR"/>
    <property type="match status" value="1"/>
</dbReference>
<proteinExistence type="predicted"/>
<sequence length="203" mass="23016">MTTIKKTYHHGDLRRSLLDEAVEMIDELGFEGISMRKLADRVGVSRTALYHHFDSKQALLCAVAEDGFIHYTEILGRVARLSSGCHELRMRAYVAAYIDFAMEHSAYYDLMFGREIWKQAAASDSLKEVSYAAFKGFVKTVEQWQREGVLPMTADALRYSQVVWACLHGLSRLLIDGIYVDRGAREGMIDMATQILIQNLGKD</sequence>
<gene>
    <name evidence="6" type="ORF">EDC56_0815</name>
</gene>
<organism evidence="6 7">
    <name type="scientific">Sinobacterium caligoides</name>
    <dbReference type="NCBI Taxonomy" id="933926"/>
    <lineage>
        <taxon>Bacteria</taxon>
        <taxon>Pseudomonadati</taxon>
        <taxon>Pseudomonadota</taxon>
        <taxon>Gammaproteobacteria</taxon>
        <taxon>Cellvibrionales</taxon>
        <taxon>Spongiibacteraceae</taxon>
        <taxon>Sinobacterium</taxon>
    </lineage>
</organism>
<dbReference type="RefSeq" id="WP_123711204.1">
    <property type="nucleotide sequence ID" value="NZ_RKHR01000003.1"/>
</dbReference>
<dbReference type="Proteomes" id="UP000275394">
    <property type="component" value="Unassembled WGS sequence"/>
</dbReference>
<dbReference type="OrthoDB" id="5293556at2"/>
<keyword evidence="7" id="KW-1185">Reference proteome</keyword>
<comment type="caution">
    <text evidence="6">The sequence shown here is derived from an EMBL/GenBank/DDBJ whole genome shotgun (WGS) entry which is preliminary data.</text>
</comment>
<dbReference type="GO" id="GO:0000976">
    <property type="term" value="F:transcription cis-regulatory region binding"/>
    <property type="evidence" value="ECO:0007669"/>
    <property type="project" value="TreeGrafter"/>
</dbReference>
<dbReference type="InterPro" id="IPR001647">
    <property type="entry name" value="HTH_TetR"/>
</dbReference>